<keyword evidence="1" id="KW-1133">Transmembrane helix</keyword>
<dbReference type="OrthoDB" id="4793549at2"/>
<protein>
    <recommendedName>
        <fullName evidence="4">Flp pilus-assembly TadE/G-like</fullName>
    </recommendedName>
</protein>
<name>A0A5C8ZM32_9ACTN</name>
<organism evidence="2 3">
    <name type="scientific">Quadrisphaera setariae</name>
    <dbReference type="NCBI Taxonomy" id="2593304"/>
    <lineage>
        <taxon>Bacteria</taxon>
        <taxon>Bacillati</taxon>
        <taxon>Actinomycetota</taxon>
        <taxon>Actinomycetes</taxon>
        <taxon>Kineosporiales</taxon>
        <taxon>Kineosporiaceae</taxon>
        <taxon>Quadrisphaera</taxon>
    </lineage>
</organism>
<reference evidence="2 3" key="1">
    <citation type="submission" date="2019-07" db="EMBL/GenBank/DDBJ databases">
        <title>Quadrisphaera sp. strain DD2A genome sequencing and assembly.</title>
        <authorList>
            <person name="Kim I."/>
        </authorList>
    </citation>
    <scope>NUCLEOTIDE SEQUENCE [LARGE SCALE GENOMIC DNA]</scope>
    <source>
        <strain evidence="2 3">DD2A</strain>
    </source>
</reference>
<dbReference type="AlphaFoldDB" id="A0A5C8ZM32"/>
<gene>
    <name evidence="2" type="ORF">FMM08_02620</name>
</gene>
<evidence type="ECO:0000313" key="2">
    <source>
        <dbReference type="EMBL" id="TXR58108.1"/>
    </source>
</evidence>
<feature type="transmembrane region" description="Helical" evidence="1">
    <location>
        <begin position="20"/>
        <end position="41"/>
    </location>
</feature>
<keyword evidence="1" id="KW-0812">Transmembrane</keyword>
<evidence type="ECO:0000313" key="3">
    <source>
        <dbReference type="Proteomes" id="UP000321234"/>
    </source>
</evidence>
<comment type="caution">
    <text evidence="2">The sequence shown here is derived from an EMBL/GenBank/DDBJ whole genome shotgun (WGS) entry which is preliminary data.</text>
</comment>
<accession>A0A5C8ZM32</accession>
<evidence type="ECO:0008006" key="4">
    <source>
        <dbReference type="Google" id="ProtNLM"/>
    </source>
</evidence>
<dbReference type="EMBL" id="VKAC01000001">
    <property type="protein sequence ID" value="TXR58108.1"/>
    <property type="molecule type" value="Genomic_DNA"/>
</dbReference>
<keyword evidence="1" id="KW-0472">Membrane</keyword>
<dbReference type="RefSeq" id="WP_147924718.1">
    <property type="nucleotide sequence ID" value="NZ_VKAC01000001.1"/>
</dbReference>
<proteinExistence type="predicted"/>
<evidence type="ECO:0000256" key="1">
    <source>
        <dbReference type="SAM" id="Phobius"/>
    </source>
</evidence>
<keyword evidence="3" id="KW-1185">Reference proteome</keyword>
<sequence length="161" mass="16256">MRPVRRARRAAAAVGDDGSVTPLVVADALVVVALVLVGAAATELHLARTHLLSVADSAALDAADALDEAAYYRDGVVPGQGVPLDDAGVRRSAADLLARTPHPADLLGLAVVAPTGTPDGLTAEVTLAASVRPALLPAWVGDGVTVPLEVTSRARQGLVLP</sequence>
<dbReference type="Proteomes" id="UP000321234">
    <property type="component" value="Unassembled WGS sequence"/>
</dbReference>